<sequence length="396" mass="42803">MRWFGFGFNSFAQICVPDKSEKEESGNAVGQEKVCVPVDLVNHRGRSKIRASWSRRASLFLDEDSCVRLAGFCASISSNESFSPVTVNTSGCQDAAISETHLTLALPGRIESWDLQSKDKTPSWSMEMTQSQNSDVNLPLVPGGYISSKPPIFRSLSSHLQAKSLALGGEHAVLLTAAGAVYTWGQGSHGQLGHGGLISEEEPRTVEALWGMTMRSVAAGGWHSVCVGDGGDLYVWGWNESGQLGLPSRGLRKASQQKSDQQAGERCGSFSTCPDEELHEEVFISIQAFPALVDVSPSCEISTVSCGSRHTAAVTTTGYLYTWGWGEYGQLGHQTTSSLDEPQCVEFFRNENLHVVDVVCGSWNTFTAAVKKEVLGLENVPELPPVSTGSELWTTC</sequence>
<reference evidence="2" key="3">
    <citation type="submission" date="2025-09" db="UniProtKB">
        <authorList>
            <consortium name="Ensembl"/>
        </authorList>
    </citation>
    <scope>IDENTIFICATION</scope>
</reference>
<reference evidence="3" key="1">
    <citation type="submission" date="2013-10" db="EMBL/GenBank/DDBJ databases">
        <authorList>
            <person name="Schartl M."/>
            <person name="Warren W."/>
        </authorList>
    </citation>
    <scope>NUCLEOTIDE SEQUENCE [LARGE SCALE GENOMIC DNA]</scope>
    <source>
        <strain evidence="3">female</strain>
    </source>
</reference>
<dbReference type="STRING" id="48698.ENSPFOP00000025112"/>
<feature type="repeat" description="RCC1" evidence="1">
    <location>
        <begin position="231"/>
        <end position="317"/>
    </location>
</feature>
<evidence type="ECO:0000313" key="3">
    <source>
        <dbReference type="Proteomes" id="UP000028760"/>
    </source>
</evidence>
<dbReference type="eggNOG" id="KOG1426">
    <property type="taxonomic scope" value="Eukaryota"/>
</dbReference>
<dbReference type="SUPFAM" id="SSF50985">
    <property type="entry name" value="RCC1/BLIP-II"/>
    <property type="match status" value="1"/>
</dbReference>
<evidence type="ECO:0000313" key="2">
    <source>
        <dbReference type="Ensembl" id="ENSPFOP00000025112.1"/>
    </source>
</evidence>
<dbReference type="GeneID" id="103133659"/>
<dbReference type="PROSITE" id="PS00626">
    <property type="entry name" value="RCC1_2"/>
    <property type="match status" value="2"/>
</dbReference>
<proteinExistence type="predicted"/>
<reference evidence="2" key="2">
    <citation type="submission" date="2025-08" db="UniProtKB">
        <authorList>
            <consortium name="Ensembl"/>
        </authorList>
    </citation>
    <scope>IDENTIFICATION</scope>
</reference>
<feature type="repeat" description="RCC1" evidence="1">
    <location>
        <begin position="179"/>
        <end position="230"/>
    </location>
</feature>
<dbReference type="PANTHER" id="PTHR46849">
    <property type="entry name" value="RCC1 DOMAIN-CONTAINING PROTEIN 1"/>
    <property type="match status" value="1"/>
</dbReference>
<accession>A0A096M121</accession>
<protein>
    <submittedName>
        <fullName evidence="2">RCC1 domain containing 1</fullName>
    </submittedName>
</protein>
<keyword evidence="3" id="KW-1185">Reference proteome</keyword>
<feature type="repeat" description="RCC1" evidence="1">
    <location>
        <begin position="318"/>
        <end position="371"/>
    </location>
</feature>
<dbReference type="InterPro" id="IPR009091">
    <property type="entry name" value="RCC1/BLIP-II"/>
</dbReference>
<dbReference type="PRINTS" id="PR00633">
    <property type="entry name" value="RCCNDNSATION"/>
</dbReference>
<dbReference type="KEGG" id="pfor:103133659"/>
<dbReference type="InterPro" id="IPR000408">
    <property type="entry name" value="Reg_chr_condens"/>
</dbReference>
<dbReference type="CTD" id="91433"/>
<dbReference type="Pfam" id="PF00415">
    <property type="entry name" value="RCC1"/>
    <property type="match status" value="3"/>
</dbReference>
<dbReference type="EMBL" id="AYCK01001890">
    <property type="status" value="NOT_ANNOTATED_CDS"/>
    <property type="molecule type" value="Genomic_DNA"/>
</dbReference>
<dbReference type="InterPro" id="IPR052830">
    <property type="entry name" value="RCC1_domain-containing"/>
</dbReference>
<evidence type="ECO:0000256" key="1">
    <source>
        <dbReference type="PROSITE-ProRule" id="PRU00235"/>
    </source>
</evidence>
<dbReference type="Gene3D" id="2.130.10.30">
    <property type="entry name" value="Regulator of chromosome condensation 1/beta-lactamase-inhibitor protein II"/>
    <property type="match status" value="1"/>
</dbReference>
<dbReference type="Ensembl" id="ENSPFOT00000023777.1">
    <property type="protein sequence ID" value="ENSPFOP00000025112.1"/>
    <property type="gene ID" value="ENSPFOG00000021817.1"/>
</dbReference>
<dbReference type="Proteomes" id="UP000028760">
    <property type="component" value="Unassembled WGS sequence"/>
</dbReference>
<name>A0A096M121_POEFO</name>
<dbReference type="PANTHER" id="PTHR46849:SF1">
    <property type="entry name" value="RCC1 DOMAIN-CONTAINING PROTEIN 1"/>
    <property type="match status" value="1"/>
</dbReference>
<dbReference type="AlphaFoldDB" id="A0A096M121"/>
<dbReference type="RefSeq" id="XP_007545563.1">
    <property type="nucleotide sequence ID" value="XM_007545501.2"/>
</dbReference>
<dbReference type="GeneTree" id="ENSGT00940000164520"/>
<dbReference type="OMA" id="PSWSMEI"/>
<organism evidence="2 3">
    <name type="scientific">Poecilia formosa</name>
    <name type="common">Amazon molly</name>
    <name type="synonym">Limia formosa</name>
    <dbReference type="NCBI Taxonomy" id="48698"/>
    <lineage>
        <taxon>Eukaryota</taxon>
        <taxon>Metazoa</taxon>
        <taxon>Chordata</taxon>
        <taxon>Craniata</taxon>
        <taxon>Vertebrata</taxon>
        <taxon>Euteleostomi</taxon>
        <taxon>Actinopterygii</taxon>
        <taxon>Neopterygii</taxon>
        <taxon>Teleostei</taxon>
        <taxon>Neoteleostei</taxon>
        <taxon>Acanthomorphata</taxon>
        <taxon>Ovalentaria</taxon>
        <taxon>Atherinomorphae</taxon>
        <taxon>Cyprinodontiformes</taxon>
        <taxon>Poeciliidae</taxon>
        <taxon>Poeciliinae</taxon>
        <taxon>Poecilia</taxon>
    </lineage>
</organism>
<dbReference type="OrthoDB" id="5370059at2759"/>
<dbReference type="PROSITE" id="PS50012">
    <property type="entry name" value="RCC1_3"/>
    <property type="match status" value="3"/>
</dbReference>